<accession>A0AAQ3M8G5</accession>
<proteinExistence type="inferred from homology"/>
<comment type="similarity">
    <text evidence="1 4">Belongs to the glycosyl hydrolase 30 family.</text>
</comment>
<feature type="domain" description="Glycosyl hydrolase family 30 TIM-barrel" evidence="6">
    <location>
        <begin position="106"/>
        <end position="445"/>
    </location>
</feature>
<dbReference type="InterPro" id="IPR001139">
    <property type="entry name" value="Glyco_hydro_30"/>
</dbReference>
<keyword evidence="4" id="KW-0326">Glycosidase</keyword>
<dbReference type="GO" id="GO:0006680">
    <property type="term" value="P:glucosylceramide catabolic process"/>
    <property type="evidence" value="ECO:0007669"/>
    <property type="project" value="TreeGrafter"/>
</dbReference>
<evidence type="ECO:0000313" key="8">
    <source>
        <dbReference type="EMBL" id="WPH03324.1"/>
    </source>
</evidence>
<dbReference type="EMBL" id="CP138589">
    <property type="protein sequence ID" value="WPH03324.1"/>
    <property type="molecule type" value="Genomic_DNA"/>
</dbReference>
<dbReference type="Proteomes" id="UP001303373">
    <property type="component" value="Chromosome 10"/>
</dbReference>
<feature type="chain" id="PRO_5043043206" description="Glycosyl hydrolase family 30 TIM-barrel domain-containing protein" evidence="5">
    <location>
        <begin position="22"/>
        <end position="713"/>
    </location>
</feature>
<evidence type="ECO:0000259" key="7">
    <source>
        <dbReference type="Pfam" id="PF17189"/>
    </source>
</evidence>
<dbReference type="PANTHER" id="PTHR11069:SF23">
    <property type="entry name" value="LYSOSOMAL ACID GLUCOSYLCERAMIDASE"/>
    <property type="match status" value="1"/>
</dbReference>
<dbReference type="Pfam" id="PF17189">
    <property type="entry name" value="Glyco_hydro_30C"/>
    <property type="match status" value="1"/>
</dbReference>
<evidence type="ECO:0000256" key="1">
    <source>
        <dbReference type="ARBA" id="ARBA00005382"/>
    </source>
</evidence>
<evidence type="ECO:0000256" key="3">
    <source>
        <dbReference type="ARBA" id="ARBA00022801"/>
    </source>
</evidence>
<protein>
    <recommendedName>
        <fullName evidence="10">Glycosyl hydrolase family 30 TIM-barrel domain-containing protein</fullName>
    </recommendedName>
</protein>
<dbReference type="PANTHER" id="PTHR11069">
    <property type="entry name" value="GLUCOSYLCERAMIDASE"/>
    <property type="match status" value="1"/>
</dbReference>
<keyword evidence="9" id="KW-1185">Reference proteome</keyword>
<evidence type="ECO:0000259" key="6">
    <source>
        <dbReference type="Pfam" id="PF02055"/>
    </source>
</evidence>
<keyword evidence="2 5" id="KW-0732">Signal</keyword>
<dbReference type="Pfam" id="PF02055">
    <property type="entry name" value="Glyco_hydro_30"/>
    <property type="match status" value="1"/>
</dbReference>
<evidence type="ECO:0000313" key="9">
    <source>
        <dbReference type="Proteomes" id="UP001303373"/>
    </source>
</evidence>
<name>A0AAQ3M8G5_9PEZI</name>
<reference evidence="8 9" key="1">
    <citation type="submission" date="2023-11" db="EMBL/GenBank/DDBJ databases">
        <title>An acidophilic fungus is an integral part of prey digestion in a carnivorous sundew plant.</title>
        <authorList>
            <person name="Tsai I.J."/>
        </authorList>
    </citation>
    <scope>NUCLEOTIDE SEQUENCE [LARGE SCALE GENOMIC DNA]</scope>
    <source>
        <strain evidence="8">169a</strain>
    </source>
</reference>
<feature type="domain" description="Glycosyl hydrolase family 30 beta sandwich" evidence="7">
    <location>
        <begin position="462"/>
        <end position="516"/>
    </location>
</feature>
<dbReference type="Gene3D" id="3.20.20.80">
    <property type="entry name" value="Glycosidases"/>
    <property type="match status" value="1"/>
</dbReference>
<dbReference type="InterPro" id="IPR033452">
    <property type="entry name" value="GH30_C"/>
</dbReference>
<dbReference type="GO" id="GO:0016020">
    <property type="term" value="C:membrane"/>
    <property type="evidence" value="ECO:0007669"/>
    <property type="project" value="GOC"/>
</dbReference>
<gene>
    <name evidence="8" type="ORF">R9X50_00620100</name>
</gene>
<feature type="signal peptide" evidence="5">
    <location>
        <begin position="1"/>
        <end position="21"/>
    </location>
</feature>
<keyword evidence="3 4" id="KW-0378">Hydrolase</keyword>
<evidence type="ECO:0008006" key="10">
    <source>
        <dbReference type="Google" id="ProtNLM"/>
    </source>
</evidence>
<evidence type="ECO:0000256" key="5">
    <source>
        <dbReference type="SAM" id="SignalP"/>
    </source>
</evidence>
<evidence type="ECO:0000256" key="4">
    <source>
        <dbReference type="RuleBase" id="RU361188"/>
    </source>
</evidence>
<dbReference type="GO" id="GO:0004348">
    <property type="term" value="F:glucosylceramidase activity"/>
    <property type="evidence" value="ECO:0007669"/>
    <property type="project" value="InterPro"/>
</dbReference>
<dbReference type="AlphaFoldDB" id="A0AAQ3M8G5"/>
<evidence type="ECO:0000256" key="2">
    <source>
        <dbReference type="ARBA" id="ARBA00022729"/>
    </source>
</evidence>
<dbReference type="InterPro" id="IPR017853">
    <property type="entry name" value="GH"/>
</dbReference>
<dbReference type="SUPFAM" id="SSF51445">
    <property type="entry name" value="(Trans)glycosidases"/>
    <property type="match status" value="1"/>
</dbReference>
<dbReference type="InterPro" id="IPR033453">
    <property type="entry name" value="Glyco_hydro_30_TIM-barrel"/>
</dbReference>
<sequence>MAAALSLSLFLLSSFTSLTDAQSISGLGVSGGSGPTGGIGDRHHPVLKAQSIITDALIASRPNQTRHLADGTPPVLLTSGGSPSSCNPYSVVVDNSKAGRQQEMVGFGHAVTDSTVSVFDELEPAVLHQLMEDLFGQDGNNMGFMRHTIGSSDLSGDQYSYDDNGNGFNQGRPDPSLSHFNLTADGTAMARLLALMGNYKGDVFLFGSSWSLPGWMKNNELLIAPNTGRNELNNSLNLQYIPSAITYFTKYVDAFKELGVNINGLTLQNEPLNYPGGYPTMYLDAADEAAIISQGLGLAMAQRGVKLMAYDHNTDQPAYPDRVFQGTNGQVDMVSWHCYQSPVADYTVLSDFHNLYPNALQFMTECTSYLPYPGQYSTWVAQHFISPVRNGASGGSFWVLGTDPNYGPKSPYGGCQGCQGSIIVNSSTTYTKTHDYYMIGQFSRYVRRGGVNYHIKTGWQGSQSSDQFYIMAVQNPDQSWAVIFLNTLGSDQDVVLSFTEGGQVWEGTVPNLAVTTWLLPAHGGSQNGNSSSSASTSASATTSTNASLSAFSSAYAGASASVSGGEARASTVVGAGGPMKVKWARGNLNSTASSSTMSGLVLASKCNAKFSEITNTALSIEGSSDKEARDEVAAAGHHKGKTSTTFITLEALSTTLAGAEVDAAEHHKGKTSTTFITLEAISTTLAGAEVDAAEHHKGKTSTTFITFEAVPTA</sequence>
<organism evidence="8 9">
    <name type="scientific">Acrodontium crateriforme</name>
    <dbReference type="NCBI Taxonomy" id="150365"/>
    <lineage>
        <taxon>Eukaryota</taxon>
        <taxon>Fungi</taxon>
        <taxon>Dikarya</taxon>
        <taxon>Ascomycota</taxon>
        <taxon>Pezizomycotina</taxon>
        <taxon>Dothideomycetes</taxon>
        <taxon>Dothideomycetidae</taxon>
        <taxon>Mycosphaerellales</taxon>
        <taxon>Teratosphaeriaceae</taxon>
        <taxon>Acrodontium</taxon>
    </lineage>
</organism>